<feature type="compositionally biased region" description="Basic and acidic residues" evidence="1">
    <location>
        <begin position="20"/>
        <end position="31"/>
    </location>
</feature>
<dbReference type="OrthoDB" id="6356735at2759"/>
<protein>
    <submittedName>
        <fullName evidence="3">Uncharacterized protein LOC108734670</fullName>
    </submittedName>
</protein>
<dbReference type="InParanoid" id="A0A7F5R8I4"/>
<dbReference type="RefSeq" id="XP_025832271.1">
    <property type="nucleotide sequence ID" value="XM_025976486.1"/>
</dbReference>
<proteinExistence type="predicted"/>
<sequence>MCEMKASSPRRYNDSPLDLFRNDTRTSESHNRLQRFGVPPSSYGPPGPSGVGGPGYPSGTGLGHYPVKLDIGGIALGALLGLGVILVAPKIAQFLSGGYGGAYRSLDDDESSISSILAKLDNTLDEHNIDSSSCMQRVICTYVHEAQKNMKLGEGSPMDEFINALSNNPIFTFMLDGSAVKQAIDMGKQSDTEKCASLYAKCPISKENVTQVISTLLPSF</sequence>
<feature type="region of interest" description="Disordered" evidence="1">
    <location>
        <begin position="1"/>
        <end position="55"/>
    </location>
</feature>
<gene>
    <name evidence="3" type="primary">LOC108734670</name>
</gene>
<dbReference type="InterPro" id="IPR006631">
    <property type="entry name" value="DM4_12"/>
</dbReference>
<name>A0A7F5R8I4_AGRPL</name>
<dbReference type="GeneID" id="108734670"/>
<keyword evidence="2" id="KW-1185">Reference proteome</keyword>
<accession>A0A7F5R8I4</accession>
<organism evidence="2 3">
    <name type="scientific">Agrilus planipennis</name>
    <name type="common">Emerald ash borer</name>
    <name type="synonym">Agrilus marcopoli</name>
    <dbReference type="NCBI Taxonomy" id="224129"/>
    <lineage>
        <taxon>Eukaryota</taxon>
        <taxon>Metazoa</taxon>
        <taxon>Ecdysozoa</taxon>
        <taxon>Arthropoda</taxon>
        <taxon>Hexapoda</taxon>
        <taxon>Insecta</taxon>
        <taxon>Pterygota</taxon>
        <taxon>Neoptera</taxon>
        <taxon>Endopterygota</taxon>
        <taxon>Coleoptera</taxon>
        <taxon>Polyphaga</taxon>
        <taxon>Elateriformia</taxon>
        <taxon>Buprestoidea</taxon>
        <taxon>Buprestidae</taxon>
        <taxon>Agrilinae</taxon>
        <taxon>Agrilus</taxon>
    </lineage>
</organism>
<dbReference type="AlphaFoldDB" id="A0A7F5R8I4"/>
<evidence type="ECO:0000313" key="3">
    <source>
        <dbReference type="RefSeq" id="XP_025832271.1"/>
    </source>
</evidence>
<evidence type="ECO:0000256" key="1">
    <source>
        <dbReference type="SAM" id="MobiDB-lite"/>
    </source>
</evidence>
<dbReference type="Proteomes" id="UP000192223">
    <property type="component" value="Unplaced"/>
</dbReference>
<reference evidence="3" key="1">
    <citation type="submission" date="2025-08" db="UniProtKB">
        <authorList>
            <consortium name="RefSeq"/>
        </authorList>
    </citation>
    <scope>IDENTIFICATION</scope>
    <source>
        <tissue evidence="3">Entire body</tissue>
    </source>
</reference>
<evidence type="ECO:0000313" key="2">
    <source>
        <dbReference type="Proteomes" id="UP000192223"/>
    </source>
</evidence>
<dbReference type="FunCoup" id="A0A7F5R8I4">
    <property type="interactions" value="6"/>
</dbReference>
<dbReference type="Pfam" id="PF07841">
    <property type="entry name" value="DM4_12"/>
    <property type="match status" value="1"/>
</dbReference>
<dbReference type="KEGG" id="apln:108734670"/>